<dbReference type="Proteomes" id="UP001630127">
    <property type="component" value="Unassembled WGS sequence"/>
</dbReference>
<evidence type="ECO:0000313" key="2">
    <source>
        <dbReference type="EMBL" id="KAL3537217.1"/>
    </source>
</evidence>
<reference evidence="2 3" key="1">
    <citation type="submission" date="2024-11" db="EMBL/GenBank/DDBJ databases">
        <title>A near-complete genome assembly of Cinchona calisaya.</title>
        <authorList>
            <person name="Lian D.C."/>
            <person name="Zhao X.W."/>
            <person name="Wei L."/>
        </authorList>
    </citation>
    <scope>NUCLEOTIDE SEQUENCE [LARGE SCALE GENOMIC DNA]</scope>
    <source>
        <tissue evidence="2">Nenye</tissue>
    </source>
</reference>
<feature type="region of interest" description="Disordered" evidence="1">
    <location>
        <begin position="51"/>
        <end position="74"/>
    </location>
</feature>
<sequence length="232" mass="26629">MQILEEKYKLVDVLDRDKFDAMNDNNWNFGTRKLHKKSQILNLELNVASSTKDQEAYAQENEDKKGKTAQESEWKAEEGLQDDMVYRIYNCGGILMSHAYHFGDEEEGKPPDNIERNLEASGQTTSSRAVLQVHHQCQESGSSLRRSCSSPGVHVKQMDSSNINIFPNRFTTGDVNKGKVIDKIVELLEEKMSILESDKEKKEEKHNSVQDRKESKYGNPTKTYVHHLKKTH</sequence>
<feature type="compositionally biased region" description="Basic and acidic residues" evidence="1">
    <location>
        <begin position="61"/>
        <end position="74"/>
    </location>
</feature>
<dbReference type="AlphaFoldDB" id="A0ABD3B0Z7"/>
<proteinExistence type="predicted"/>
<accession>A0ABD3B0Z7</accession>
<comment type="caution">
    <text evidence="2">The sequence shown here is derived from an EMBL/GenBank/DDBJ whole genome shotgun (WGS) entry which is preliminary data.</text>
</comment>
<organism evidence="2 3">
    <name type="scientific">Cinchona calisaya</name>
    <dbReference type="NCBI Taxonomy" id="153742"/>
    <lineage>
        <taxon>Eukaryota</taxon>
        <taxon>Viridiplantae</taxon>
        <taxon>Streptophyta</taxon>
        <taxon>Embryophyta</taxon>
        <taxon>Tracheophyta</taxon>
        <taxon>Spermatophyta</taxon>
        <taxon>Magnoliopsida</taxon>
        <taxon>eudicotyledons</taxon>
        <taxon>Gunneridae</taxon>
        <taxon>Pentapetalae</taxon>
        <taxon>asterids</taxon>
        <taxon>lamiids</taxon>
        <taxon>Gentianales</taxon>
        <taxon>Rubiaceae</taxon>
        <taxon>Cinchonoideae</taxon>
        <taxon>Cinchoneae</taxon>
        <taxon>Cinchona</taxon>
    </lineage>
</organism>
<feature type="compositionally biased region" description="Basic and acidic residues" evidence="1">
    <location>
        <begin position="194"/>
        <end position="216"/>
    </location>
</feature>
<evidence type="ECO:0000313" key="3">
    <source>
        <dbReference type="Proteomes" id="UP001630127"/>
    </source>
</evidence>
<feature type="region of interest" description="Disordered" evidence="1">
    <location>
        <begin position="194"/>
        <end position="232"/>
    </location>
</feature>
<protein>
    <submittedName>
        <fullName evidence="2">Uncharacterized protein</fullName>
    </submittedName>
</protein>
<name>A0ABD3B0Z7_9GENT</name>
<gene>
    <name evidence="2" type="ORF">ACH5RR_000583</name>
</gene>
<dbReference type="EMBL" id="JBJUIK010000001">
    <property type="protein sequence ID" value="KAL3537217.1"/>
    <property type="molecule type" value="Genomic_DNA"/>
</dbReference>
<keyword evidence="3" id="KW-1185">Reference proteome</keyword>
<evidence type="ECO:0000256" key="1">
    <source>
        <dbReference type="SAM" id="MobiDB-lite"/>
    </source>
</evidence>